<evidence type="ECO:0000256" key="1">
    <source>
        <dbReference type="SAM" id="MobiDB-lite"/>
    </source>
</evidence>
<gene>
    <name evidence="2" type="ORF">RHSIM_Rhsim12G0088600</name>
</gene>
<comment type="caution">
    <text evidence="2">The sequence shown here is derived from an EMBL/GenBank/DDBJ whole genome shotgun (WGS) entry which is preliminary data.</text>
</comment>
<dbReference type="AlphaFoldDB" id="A0A834L6Q9"/>
<evidence type="ECO:0000313" key="2">
    <source>
        <dbReference type="EMBL" id="KAF7124411.1"/>
    </source>
</evidence>
<feature type="region of interest" description="Disordered" evidence="1">
    <location>
        <begin position="225"/>
        <end position="270"/>
    </location>
</feature>
<sequence length="308" mass="33731">MAMKTEVAGLLLEKQEVDEVEIRVENLLTQRPVYQRSGMDARVVNDVRACVTPPVVQQNQRTNGGVGVPHSSSITAHGPDVMQSRGTDPPIPHVLFITVIPSLLPHGPNHTTLQIPDHSPIYSVIEPSESPKSTPNSPPFSPQTSETQVYNFTDSTPPSKPKEITKTLDPYHPSPNISLPQIEKPSSPKFSDIALATVFQTLAIKRKATDDQEEQGKSKILRLCTPEIPSPKTQSKPTRATRRILKGKQNPKSPSKGNGSSGNSITMEEDMCEVQIQQSYDYTGMELTVAPMRMSLAADNQERVAGPK</sequence>
<accession>A0A834L6Q9</accession>
<evidence type="ECO:0000313" key="3">
    <source>
        <dbReference type="Proteomes" id="UP000626092"/>
    </source>
</evidence>
<protein>
    <submittedName>
        <fullName evidence="2">Uncharacterized protein</fullName>
    </submittedName>
</protein>
<dbReference type="Proteomes" id="UP000626092">
    <property type="component" value="Unassembled WGS sequence"/>
</dbReference>
<feature type="region of interest" description="Disordered" evidence="1">
    <location>
        <begin position="122"/>
        <end position="186"/>
    </location>
</feature>
<proteinExistence type="predicted"/>
<name>A0A834L6Q9_RHOSS</name>
<dbReference type="EMBL" id="WJXA01000012">
    <property type="protein sequence ID" value="KAF7124411.1"/>
    <property type="molecule type" value="Genomic_DNA"/>
</dbReference>
<reference evidence="2" key="1">
    <citation type="submission" date="2019-11" db="EMBL/GenBank/DDBJ databases">
        <authorList>
            <person name="Liu Y."/>
            <person name="Hou J."/>
            <person name="Li T.-Q."/>
            <person name="Guan C.-H."/>
            <person name="Wu X."/>
            <person name="Wu H.-Z."/>
            <person name="Ling F."/>
            <person name="Zhang R."/>
            <person name="Shi X.-G."/>
            <person name="Ren J.-P."/>
            <person name="Chen E.-F."/>
            <person name="Sun J.-M."/>
        </authorList>
    </citation>
    <scope>NUCLEOTIDE SEQUENCE</scope>
    <source>
        <strain evidence="2">Adult_tree_wgs_1</strain>
        <tissue evidence="2">Leaves</tissue>
    </source>
</reference>
<organism evidence="2 3">
    <name type="scientific">Rhododendron simsii</name>
    <name type="common">Sims's rhododendron</name>
    <dbReference type="NCBI Taxonomy" id="118357"/>
    <lineage>
        <taxon>Eukaryota</taxon>
        <taxon>Viridiplantae</taxon>
        <taxon>Streptophyta</taxon>
        <taxon>Embryophyta</taxon>
        <taxon>Tracheophyta</taxon>
        <taxon>Spermatophyta</taxon>
        <taxon>Magnoliopsida</taxon>
        <taxon>eudicotyledons</taxon>
        <taxon>Gunneridae</taxon>
        <taxon>Pentapetalae</taxon>
        <taxon>asterids</taxon>
        <taxon>Ericales</taxon>
        <taxon>Ericaceae</taxon>
        <taxon>Ericoideae</taxon>
        <taxon>Rhodoreae</taxon>
        <taxon>Rhododendron</taxon>
    </lineage>
</organism>
<feature type="compositionally biased region" description="Polar residues" evidence="1">
    <location>
        <begin position="142"/>
        <end position="157"/>
    </location>
</feature>
<feature type="compositionally biased region" description="Low complexity" evidence="1">
    <location>
        <begin position="250"/>
        <end position="264"/>
    </location>
</feature>
<keyword evidence="3" id="KW-1185">Reference proteome</keyword>